<dbReference type="GeneID" id="9233454"/>
<dbReference type="HOGENOM" id="CLU_638766_0_0_2"/>
<evidence type="ECO:0000256" key="1">
    <source>
        <dbReference type="SAM" id="Coils"/>
    </source>
</evidence>
<keyword evidence="1" id="KW-0175">Coiled coil</keyword>
<sequence>MDLDRLLDAWFLMRIATLGANIRTREKPWLDFTFHQAMNLCHIFAVAKDMRLITWLAVDEYSKTLNFPLRKCEELGFNTSYESFSKFLKELDHGAGVFILAHWLAYIFNYREKADLIWLNFPIFYSIANELYNGKKVDELEKIIIGRKRLRDPWTGLKYTHVYYNTPRKLLLRTLRTLSNYGGSLANYIDEKLRECSCIDENNWIRLLAAILNILTYEREEFRIGDLCKYAEEKHFLLPRNIEPYRLNKLKVSGTKRLWAALRDYIVNPYFRLLLINSLSENNPIKPFLKQLHEDIVEYEGYLEQLELPGDVWNKVFLDRYIVRLGEKYPELFRKNNKIITGDSRTSARRLYQWLSRHVIYGPRVQRERLFPVYLDVTFGLRKGDLELFMNKSESIKRRIEKEIDHLRAQKDVLKAYDILRHELNKNIF</sequence>
<reference evidence="2 3" key="2">
    <citation type="journal article" date="2011" name="Stand. Genomic Sci.">
        <title>Complete genome sequence of Staphylothermus hellenicus P8.</title>
        <authorList>
            <person name="Anderson I."/>
            <person name="Wirth R."/>
            <person name="Lucas S."/>
            <person name="Copeland A."/>
            <person name="Lapidus A."/>
            <person name="Cheng J.F."/>
            <person name="Goodwin L."/>
            <person name="Pitluck S."/>
            <person name="Davenport K."/>
            <person name="Detter J.C."/>
            <person name="Han C."/>
            <person name="Tapia R."/>
            <person name="Land M."/>
            <person name="Hauser L."/>
            <person name="Pati A."/>
            <person name="Mikhailova N."/>
            <person name="Woyke T."/>
            <person name="Klenk H.P."/>
            <person name="Kyrpides N."/>
            <person name="Ivanova N."/>
        </authorList>
    </citation>
    <scope>NUCLEOTIDE SEQUENCE [LARGE SCALE GENOMIC DNA]</scope>
    <source>
        <strain evidence="3">DSM 12710 / JCM 10830 / BK20S6-10-b1 / P8</strain>
    </source>
</reference>
<keyword evidence="3" id="KW-1185">Reference proteome</keyword>
<proteinExistence type="predicted"/>
<evidence type="ECO:0000313" key="2">
    <source>
        <dbReference type="EMBL" id="ADI31308.1"/>
    </source>
</evidence>
<organism evidence="2 3">
    <name type="scientific">Staphylothermus hellenicus (strain DSM 12710 / JCM 10830 / BK20S6-10-b1 / P8)</name>
    <dbReference type="NCBI Taxonomy" id="591019"/>
    <lineage>
        <taxon>Archaea</taxon>
        <taxon>Thermoproteota</taxon>
        <taxon>Thermoprotei</taxon>
        <taxon>Desulfurococcales</taxon>
        <taxon>Desulfurococcaceae</taxon>
        <taxon>Staphylothermus</taxon>
    </lineage>
</organism>
<reference evidence="3" key="1">
    <citation type="submission" date="2010-05" db="EMBL/GenBank/DDBJ databases">
        <title>Complete sequence of Staphylothermus hellenicus DSM 12710.</title>
        <authorList>
            <consortium name="US DOE Joint Genome Institute"/>
            <person name="Lucas S."/>
            <person name="Copeland A."/>
            <person name="Lapidus A."/>
            <person name="Cheng J.-F."/>
            <person name="Bruce D."/>
            <person name="Goodwin L."/>
            <person name="Pitluck S."/>
            <person name="Davenport K."/>
            <person name="Detter J.C."/>
            <person name="Han C."/>
            <person name="Tapia R."/>
            <person name="Larimer F."/>
            <person name="Land M."/>
            <person name="Hauser L."/>
            <person name="Kyrpides N."/>
            <person name="Mikhailova N."/>
            <person name="Anderson I.J."/>
            <person name="Woyke T."/>
        </authorList>
    </citation>
    <scope>NUCLEOTIDE SEQUENCE [LARGE SCALE GENOMIC DNA]</scope>
    <source>
        <strain evidence="3">DSM 12710 / JCM 10830 / BK20S6-10-b1 / P8</strain>
    </source>
</reference>
<evidence type="ECO:0000313" key="3">
    <source>
        <dbReference type="Proteomes" id="UP000002573"/>
    </source>
</evidence>
<dbReference type="Proteomes" id="UP000002573">
    <property type="component" value="Chromosome"/>
</dbReference>
<feature type="coiled-coil region" evidence="1">
    <location>
        <begin position="390"/>
        <end position="417"/>
    </location>
</feature>
<protein>
    <submittedName>
        <fullName evidence="2">Uncharacterized protein</fullName>
    </submittedName>
</protein>
<dbReference type="EMBL" id="CP002051">
    <property type="protein sequence ID" value="ADI31308.1"/>
    <property type="molecule type" value="Genomic_DNA"/>
</dbReference>
<gene>
    <name evidence="2" type="ordered locus">Shell_0165</name>
</gene>
<dbReference type="AlphaFoldDB" id="D7DAW1"/>
<accession>D7DAW1</accession>
<dbReference type="RefSeq" id="WP_013142506.1">
    <property type="nucleotide sequence ID" value="NC_014205.1"/>
</dbReference>
<name>D7DAW1_STAHD</name>
<dbReference type="KEGG" id="shc:Shell_0165"/>